<name>A0A2T4U487_9BACI</name>
<sequence length="67" mass="7829">MKTELFFFVKNEAETGGRPWKKEIGRSRRAAAYPKISSTAGRLEATCFSNRQRNKHSFLYKLMQEND</sequence>
<protein>
    <submittedName>
        <fullName evidence="1">Uncharacterized protein</fullName>
    </submittedName>
</protein>
<dbReference type="AlphaFoldDB" id="A0A2T4U487"/>
<dbReference type="Proteomes" id="UP000240509">
    <property type="component" value="Unassembled WGS sequence"/>
</dbReference>
<evidence type="ECO:0000313" key="2">
    <source>
        <dbReference type="Proteomes" id="UP000240509"/>
    </source>
</evidence>
<evidence type="ECO:0000313" key="1">
    <source>
        <dbReference type="EMBL" id="PTL38218.1"/>
    </source>
</evidence>
<keyword evidence="2" id="KW-1185">Reference proteome</keyword>
<gene>
    <name evidence="1" type="ORF">C6Y45_12505</name>
</gene>
<reference evidence="1 2" key="1">
    <citation type="submission" date="2018-03" db="EMBL/GenBank/DDBJ databases">
        <title>Alkalicoccus saliphilus sp. nov., isolated from a mineral pool.</title>
        <authorList>
            <person name="Zhao B."/>
        </authorList>
    </citation>
    <scope>NUCLEOTIDE SEQUENCE [LARGE SCALE GENOMIC DNA]</scope>
    <source>
        <strain evidence="1 2">6AG</strain>
    </source>
</reference>
<comment type="caution">
    <text evidence="1">The sequence shown here is derived from an EMBL/GenBank/DDBJ whole genome shotgun (WGS) entry which is preliminary data.</text>
</comment>
<accession>A0A2T4U487</accession>
<dbReference type="RefSeq" id="WP_107585566.1">
    <property type="nucleotide sequence ID" value="NZ_PZJJ01000022.1"/>
</dbReference>
<organism evidence="1 2">
    <name type="scientific">Alkalicoccus saliphilus</name>
    <dbReference type="NCBI Taxonomy" id="200989"/>
    <lineage>
        <taxon>Bacteria</taxon>
        <taxon>Bacillati</taxon>
        <taxon>Bacillota</taxon>
        <taxon>Bacilli</taxon>
        <taxon>Bacillales</taxon>
        <taxon>Bacillaceae</taxon>
        <taxon>Alkalicoccus</taxon>
    </lineage>
</organism>
<proteinExistence type="predicted"/>
<dbReference type="EMBL" id="PZJJ01000022">
    <property type="protein sequence ID" value="PTL38218.1"/>
    <property type="molecule type" value="Genomic_DNA"/>
</dbReference>